<reference evidence="1 2" key="1">
    <citation type="journal article" date="2019" name="Nat. Med.">
        <title>A library of human gut bacterial isolates paired with longitudinal multiomics data enables mechanistic microbiome research.</title>
        <authorList>
            <person name="Poyet M."/>
            <person name="Groussin M."/>
            <person name="Gibbons S.M."/>
            <person name="Avila-Pacheco J."/>
            <person name="Jiang X."/>
            <person name="Kearney S.M."/>
            <person name="Perrotta A.R."/>
            <person name="Berdy B."/>
            <person name="Zhao S."/>
            <person name="Lieberman T.D."/>
            <person name="Swanson P.K."/>
            <person name="Smith M."/>
            <person name="Roesemann S."/>
            <person name="Alexander J.E."/>
            <person name="Rich S.A."/>
            <person name="Livny J."/>
            <person name="Vlamakis H."/>
            <person name="Clish C."/>
            <person name="Bullock K."/>
            <person name="Deik A."/>
            <person name="Scott J."/>
            <person name="Pierce K.A."/>
            <person name="Xavier R.J."/>
            <person name="Alm E.J."/>
        </authorList>
    </citation>
    <scope>NUCLEOTIDE SEQUENCE [LARGE SCALE GENOMIC DNA]</scope>
    <source>
        <strain evidence="1 2">BIOML-A10</strain>
    </source>
</reference>
<dbReference type="AlphaFoldDB" id="A0A3G8UGJ2"/>
<gene>
    <name evidence="1" type="ORF">GT635_09995</name>
</gene>
<name>A0A3G8UGJ2_9ACTN</name>
<accession>A0A3G8UGJ2</accession>
<dbReference type="Proteomes" id="UP000481598">
    <property type="component" value="Unassembled WGS sequence"/>
</dbReference>
<dbReference type="InterPro" id="IPR029063">
    <property type="entry name" value="SAM-dependent_MTases_sf"/>
</dbReference>
<dbReference type="Gene3D" id="3.40.50.150">
    <property type="entry name" value="Vaccinia Virus protein VP39"/>
    <property type="match status" value="1"/>
</dbReference>
<dbReference type="RefSeq" id="WP_082437788.1">
    <property type="nucleotide sequence ID" value="NZ_CP024960.1"/>
</dbReference>
<protein>
    <submittedName>
        <fullName evidence="1">Uncharacterized protein</fullName>
    </submittedName>
</protein>
<evidence type="ECO:0000313" key="1">
    <source>
        <dbReference type="EMBL" id="MZJ86768.1"/>
    </source>
</evidence>
<proteinExistence type="predicted"/>
<sequence>MCSGPRIQGLILTNCGMDVTSVEINPFVVDLCKKNTAINSLDDETRVLEGSLYSPLRDDSCFSLVVVNPPLLPIPDEIPYPFV</sequence>
<dbReference type="SUPFAM" id="SSF53335">
    <property type="entry name" value="S-adenosyl-L-methionine-dependent methyltransferases"/>
    <property type="match status" value="1"/>
</dbReference>
<dbReference type="EMBL" id="WWTB01000030">
    <property type="protein sequence ID" value="MZJ86768.1"/>
    <property type="molecule type" value="Genomic_DNA"/>
</dbReference>
<comment type="caution">
    <text evidence="1">The sequence shown here is derived from an EMBL/GenBank/DDBJ whole genome shotgun (WGS) entry which is preliminary data.</text>
</comment>
<organism evidence="1 2">
    <name type="scientific">Collinsella aerofaciens</name>
    <dbReference type="NCBI Taxonomy" id="74426"/>
    <lineage>
        <taxon>Bacteria</taxon>
        <taxon>Bacillati</taxon>
        <taxon>Actinomycetota</taxon>
        <taxon>Coriobacteriia</taxon>
        <taxon>Coriobacteriales</taxon>
        <taxon>Coriobacteriaceae</taxon>
        <taxon>Collinsella</taxon>
    </lineage>
</organism>
<evidence type="ECO:0000313" key="2">
    <source>
        <dbReference type="Proteomes" id="UP000481598"/>
    </source>
</evidence>